<dbReference type="GO" id="GO:0003700">
    <property type="term" value="F:DNA-binding transcription factor activity"/>
    <property type="evidence" value="ECO:0007669"/>
    <property type="project" value="InterPro"/>
</dbReference>
<sequence>MLTFKQCNYLISIVEEGSFNAASEKLFIAQSALSRQIKNLEDEIGFCVFDRSEKKIKLTPAGLVLYKSLKNHLENFNNSIELAKRISEGEDRSIKISHSSSIIFDQKKLQILDELCGKYKINIEINTISSEDQIKAILSGNIDIGFIRPPVHHNLDEIASISLYEAPLYVAVSASNQNFSDKTKVYIRDLKDLEFVSTPHSERGGLSYLASNLCLSNGFSQKKSRITSRKLSQLDLVAKDFGICIV</sequence>
<reference evidence="6 7" key="1">
    <citation type="journal article" date="2018" name="Nat. Biotechnol.">
        <title>A standardized bacterial taxonomy based on genome phylogeny substantially revises the tree of life.</title>
        <authorList>
            <person name="Parks D.H."/>
            <person name="Chuvochina M."/>
            <person name="Waite D.W."/>
            <person name="Rinke C."/>
            <person name="Skarshewski A."/>
            <person name="Chaumeil P.A."/>
            <person name="Hugenholtz P."/>
        </authorList>
    </citation>
    <scope>NUCLEOTIDE SEQUENCE [LARGE SCALE GENOMIC DNA]</scope>
    <source>
        <strain evidence="6">UBA10045</strain>
    </source>
</reference>
<evidence type="ECO:0000256" key="2">
    <source>
        <dbReference type="ARBA" id="ARBA00023015"/>
    </source>
</evidence>
<dbReference type="InterPro" id="IPR036390">
    <property type="entry name" value="WH_DNA-bd_sf"/>
</dbReference>
<evidence type="ECO:0000313" key="6">
    <source>
        <dbReference type="EMBL" id="HCM30664.1"/>
    </source>
</evidence>
<dbReference type="InterPro" id="IPR036388">
    <property type="entry name" value="WH-like_DNA-bd_sf"/>
</dbReference>
<name>A0A3D3FZ09_ACIRA</name>
<dbReference type="Gene3D" id="1.10.10.10">
    <property type="entry name" value="Winged helix-like DNA-binding domain superfamily/Winged helix DNA-binding domain"/>
    <property type="match status" value="1"/>
</dbReference>
<dbReference type="AlphaFoldDB" id="A0A3D3FZ09"/>
<dbReference type="Pfam" id="PF00126">
    <property type="entry name" value="HTH_1"/>
    <property type="match status" value="1"/>
</dbReference>
<dbReference type="PANTHER" id="PTHR30346:SF17">
    <property type="entry name" value="LYSR FAMILY TRANSCRIPTIONAL REGULATOR"/>
    <property type="match status" value="1"/>
</dbReference>
<comment type="similarity">
    <text evidence="1">Belongs to the LysR transcriptional regulatory family.</text>
</comment>
<dbReference type="GO" id="GO:0003677">
    <property type="term" value="F:DNA binding"/>
    <property type="evidence" value="ECO:0007669"/>
    <property type="project" value="UniProtKB-KW"/>
</dbReference>
<evidence type="ECO:0000256" key="3">
    <source>
        <dbReference type="ARBA" id="ARBA00023125"/>
    </source>
</evidence>
<dbReference type="CDD" id="cd08414">
    <property type="entry name" value="PBP2_LTTR_aromatics_like"/>
    <property type="match status" value="1"/>
</dbReference>
<dbReference type="GO" id="GO:0032993">
    <property type="term" value="C:protein-DNA complex"/>
    <property type="evidence" value="ECO:0007669"/>
    <property type="project" value="TreeGrafter"/>
</dbReference>
<dbReference type="Pfam" id="PF03466">
    <property type="entry name" value="LysR_substrate"/>
    <property type="match status" value="1"/>
</dbReference>
<evidence type="ECO:0000256" key="1">
    <source>
        <dbReference type="ARBA" id="ARBA00009437"/>
    </source>
</evidence>
<dbReference type="SUPFAM" id="SSF53850">
    <property type="entry name" value="Periplasmic binding protein-like II"/>
    <property type="match status" value="1"/>
</dbReference>
<evidence type="ECO:0000256" key="4">
    <source>
        <dbReference type="ARBA" id="ARBA00023163"/>
    </source>
</evidence>
<keyword evidence="4" id="KW-0804">Transcription</keyword>
<dbReference type="PROSITE" id="PS50931">
    <property type="entry name" value="HTH_LYSR"/>
    <property type="match status" value="1"/>
</dbReference>
<dbReference type="InterPro" id="IPR000847">
    <property type="entry name" value="LysR_HTH_N"/>
</dbReference>
<dbReference type="Gene3D" id="3.40.190.10">
    <property type="entry name" value="Periplasmic binding protein-like II"/>
    <property type="match status" value="2"/>
</dbReference>
<feature type="non-terminal residue" evidence="6">
    <location>
        <position position="246"/>
    </location>
</feature>
<organism evidence="6 7">
    <name type="scientific">Acinetobacter radioresistens</name>
    <dbReference type="NCBI Taxonomy" id="40216"/>
    <lineage>
        <taxon>Bacteria</taxon>
        <taxon>Pseudomonadati</taxon>
        <taxon>Pseudomonadota</taxon>
        <taxon>Gammaproteobacteria</taxon>
        <taxon>Moraxellales</taxon>
        <taxon>Moraxellaceae</taxon>
        <taxon>Acinetobacter</taxon>
    </lineage>
</organism>
<accession>A0A3D3FZ09</accession>
<dbReference type="PRINTS" id="PR00039">
    <property type="entry name" value="HTHLYSR"/>
</dbReference>
<feature type="domain" description="HTH lysR-type" evidence="5">
    <location>
        <begin position="2"/>
        <end position="59"/>
    </location>
</feature>
<protein>
    <submittedName>
        <fullName evidence="6">LysR family transcriptional regulator</fullName>
    </submittedName>
</protein>
<gene>
    <name evidence="6" type="ORF">DIC32_02610</name>
</gene>
<evidence type="ECO:0000313" key="7">
    <source>
        <dbReference type="Proteomes" id="UP000262257"/>
    </source>
</evidence>
<keyword evidence="2" id="KW-0805">Transcription regulation</keyword>
<dbReference type="SUPFAM" id="SSF46785">
    <property type="entry name" value="Winged helix' DNA-binding domain"/>
    <property type="match status" value="1"/>
</dbReference>
<dbReference type="EMBL" id="DPXL01000038">
    <property type="protein sequence ID" value="HCM30664.1"/>
    <property type="molecule type" value="Genomic_DNA"/>
</dbReference>
<comment type="caution">
    <text evidence="6">The sequence shown here is derived from an EMBL/GenBank/DDBJ whole genome shotgun (WGS) entry which is preliminary data.</text>
</comment>
<keyword evidence="3" id="KW-0238">DNA-binding</keyword>
<evidence type="ECO:0000259" key="5">
    <source>
        <dbReference type="PROSITE" id="PS50931"/>
    </source>
</evidence>
<dbReference type="FunFam" id="1.10.10.10:FF:000001">
    <property type="entry name" value="LysR family transcriptional regulator"/>
    <property type="match status" value="1"/>
</dbReference>
<proteinExistence type="inferred from homology"/>
<dbReference type="PANTHER" id="PTHR30346">
    <property type="entry name" value="TRANSCRIPTIONAL DUAL REGULATOR HCAR-RELATED"/>
    <property type="match status" value="1"/>
</dbReference>
<dbReference type="Proteomes" id="UP000262257">
    <property type="component" value="Unassembled WGS sequence"/>
</dbReference>
<dbReference type="InterPro" id="IPR005119">
    <property type="entry name" value="LysR_subst-bd"/>
</dbReference>